<dbReference type="OrthoDB" id="39175at2759"/>
<dbReference type="Proteomes" id="UP000053617">
    <property type="component" value="Unassembled WGS sequence"/>
</dbReference>
<evidence type="ECO:0000256" key="2">
    <source>
        <dbReference type="ARBA" id="ARBA00023015"/>
    </source>
</evidence>
<dbReference type="InterPro" id="IPR052073">
    <property type="entry name" value="Amide_Lactam_Regulators"/>
</dbReference>
<feature type="domain" description="Xylanolytic transcriptional activator regulatory" evidence="7">
    <location>
        <begin position="221"/>
        <end position="297"/>
    </location>
</feature>
<proteinExistence type="predicted"/>
<keyword evidence="1" id="KW-0862">Zinc</keyword>
<evidence type="ECO:0000256" key="1">
    <source>
        <dbReference type="ARBA" id="ARBA00022833"/>
    </source>
</evidence>
<dbReference type="PANTHER" id="PTHR47171">
    <property type="entry name" value="FARA-RELATED"/>
    <property type="match status" value="1"/>
</dbReference>
<keyword evidence="5" id="KW-0539">Nucleus</keyword>
<keyword evidence="2" id="KW-0805">Transcription regulation</keyword>
<evidence type="ECO:0000256" key="4">
    <source>
        <dbReference type="ARBA" id="ARBA00023163"/>
    </source>
</evidence>
<dbReference type="AlphaFoldDB" id="A0A0D2I914"/>
<dbReference type="GO" id="GO:0008270">
    <property type="term" value="F:zinc ion binding"/>
    <property type="evidence" value="ECO:0007669"/>
    <property type="project" value="InterPro"/>
</dbReference>
<dbReference type="RefSeq" id="XP_013266887.1">
    <property type="nucleotide sequence ID" value="XM_013411433.1"/>
</dbReference>
<reference evidence="8 9" key="1">
    <citation type="submission" date="2015-01" db="EMBL/GenBank/DDBJ databases">
        <title>The Genome Sequence of Rhinocladiella mackenzie CBS 650.93.</title>
        <authorList>
            <consortium name="The Broad Institute Genomics Platform"/>
            <person name="Cuomo C."/>
            <person name="de Hoog S."/>
            <person name="Gorbushina A."/>
            <person name="Stielow B."/>
            <person name="Teixiera M."/>
            <person name="Abouelleil A."/>
            <person name="Chapman S.B."/>
            <person name="Priest M."/>
            <person name="Young S.K."/>
            <person name="Wortman J."/>
            <person name="Nusbaum C."/>
            <person name="Birren B."/>
        </authorList>
    </citation>
    <scope>NUCLEOTIDE SEQUENCE [LARGE SCALE GENOMIC DNA]</scope>
    <source>
        <strain evidence="8 9">CBS 650.93</strain>
    </source>
</reference>
<accession>A0A0D2I914</accession>
<keyword evidence="3" id="KW-0238">DNA-binding</keyword>
<protein>
    <recommendedName>
        <fullName evidence="7">Xylanolytic transcriptional activator regulatory domain-containing protein</fullName>
    </recommendedName>
</protein>
<dbReference type="GeneID" id="25299234"/>
<sequence length="593" mass="65609">MAMKRAVPIVGTLMWFAEAARQNASLLVTSGANSGVTSPLQPLYMRTAHSQSSNAYDSRGIESDRDNRSRSVHAQPSHGENAIGFLGDSGYMSMFPATYARTSADEGLTIGSRYLVKPLSPFIRKCYIDIFDEFCSTFCPILDVELLDSSQSLLLEQALALVTTTIQPALLTEAEPSVHYSKARELFNSDAEANPLVSLIAIMLFYWWSTTSPNVVSKNGSWYWTGVAIRQAQEMGLHKQLPGSHGGHWPGDSQALRSRIWWTLYARERLTSMSQGRPCIIDPDDCTIGKPSPQDFHSAHWQHGEVFVHYVDLCGIVGHVAEHLRRHPNVKEQSDQLFVRLHAWSSALPDYLRLPYSRGSSARYARDIRQLHLPYLSALILLGMKRPERSTHAMSTLAASSIARIFEDFLVGGNLRFLQGMAGWYVTLALLALIRASQVQVLKDAAEGAIEVLVAALGDLAQRWPSAKMFQDGVEQLRASLASASMVRNENHAEEPTGAAASCKNLALVVAGQVEVENMSETDIHEALRYFPGASRNSTPIFDILLSLTGPLDALNHQDDFDAAFLDLFNDMDNPLSSFLLPGYDVREIRLRG</sequence>
<keyword evidence="4" id="KW-0804">Transcription</keyword>
<feature type="compositionally biased region" description="Basic and acidic residues" evidence="6">
    <location>
        <begin position="59"/>
        <end position="69"/>
    </location>
</feature>
<dbReference type="Pfam" id="PF04082">
    <property type="entry name" value="Fungal_trans"/>
    <property type="match status" value="1"/>
</dbReference>
<keyword evidence="9" id="KW-1185">Reference proteome</keyword>
<evidence type="ECO:0000313" key="9">
    <source>
        <dbReference type="Proteomes" id="UP000053617"/>
    </source>
</evidence>
<dbReference type="CDD" id="cd12148">
    <property type="entry name" value="fungal_TF_MHR"/>
    <property type="match status" value="1"/>
</dbReference>
<evidence type="ECO:0000256" key="6">
    <source>
        <dbReference type="SAM" id="MobiDB-lite"/>
    </source>
</evidence>
<dbReference type="InterPro" id="IPR007219">
    <property type="entry name" value="XnlR_reg_dom"/>
</dbReference>
<organism evidence="8 9">
    <name type="scientific">Rhinocladiella mackenziei CBS 650.93</name>
    <dbReference type="NCBI Taxonomy" id="1442369"/>
    <lineage>
        <taxon>Eukaryota</taxon>
        <taxon>Fungi</taxon>
        <taxon>Dikarya</taxon>
        <taxon>Ascomycota</taxon>
        <taxon>Pezizomycotina</taxon>
        <taxon>Eurotiomycetes</taxon>
        <taxon>Chaetothyriomycetidae</taxon>
        <taxon>Chaetothyriales</taxon>
        <taxon>Herpotrichiellaceae</taxon>
        <taxon>Rhinocladiella</taxon>
    </lineage>
</organism>
<dbReference type="GO" id="GO:0003677">
    <property type="term" value="F:DNA binding"/>
    <property type="evidence" value="ECO:0007669"/>
    <property type="project" value="UniProtKB-KW"/>
</dbReference>
<feature type="region of interest" description="Disordered" evidence="6">
    <location>
        <begin position="50"/>
        <end position="81"/>
    </location>
</feature>
<dbReference type="SMART" id="SM00906">
    <property type="entry name" value="Fungal_trans"/>
    <property type="match status" value="1"/>
</dbReference>
<dbReference type="VEuPathDB" id="FungiDB:Z518_11163"/>
<evidence type="ECO:0000313" key="8">
    <source>
        <dbReference type="EMBL" id="KIW99750.1"/>
    </source>
</evidence>
<name>A0A0D2I914_9EURO</name>
<dbReference type="HOGENOM" id="CLU_007427_1_0_1"/>
<gene>
    <name evidence="8" type="ORF">Z518_11163</name>
</gene>
<evidence type="ECO:0000256" key="3">
    <source>
        <dbReference type="ARBA" id="ARBA00023125"/>
    </source>
</evidence>
<dbReference type="EMBL" id="KN847485">
    <property type="protein sequence ID" value="KIW99750.1"/>
    <property type="molecule type" value="Genomic_DNA"/>
</dbReference>
<dbReference type="GO" id="GO:0006351">
    <property type="term" value="P:DNA-templated transcription"/>
    <property type="evidence" value="ECO:0007669"/>
    <property type="project" value="InterPro"/>
</dbReference>
<evidence type="ECO:0000256" key="5">
    <source>
        <dbReference type="ARBA" id="ARBA00023242"/>
    </source>
</evidence>
<evidence type="ECO:0000259" key="7">
    <source>
        <dbReference type="SMART" id="SM00906"/>
    </source>
</evidence>
<dbReference type="PANTHER" id="PTHR47171:SF5">
    <property type="entry name" value="ZN(II)2CYS6 TRANSCRIPTION FACTOR (EUROFUNG)"/>
    <property type="match status" value="1"/>
</dbReference>